<gene>
    <name evidence="1" type="ORF">MRB53_029203</name>
</gene>
<evidence type="ECO:0000313" key="2">
    <source>
        <dbReference type="Proteomes" id="UP001234297"/>
    </source>
</evidence>
<comment type="caution">
    <text evidence="1">The sequence shown here is derived from an EMBL/GenBank/DDBJ whole genome shotgun (WGS) entry which is preliminary data.</text>
</comment>
<protein>
    <submittedName>
        <fullName evidence="1">Uncharacterized protein</fullName>
    </submittedName>
</protein>
<sequence>MGVYLLADFDSGEGSAGLEDKWVGEIGGFDGVSKHLGVEMEGVLEGAKKGVGFDDGSPGVVIWVGNLVEHGAGVMDGDAEIDELGEEMVVDGEGVDEDLGVYLEDVGEGCGVS</sequence>
<dbReference type="EMBL" id="CM056817">
    <property type="protein sequence ID" value="KAJ8620674.1"/>
    <property type="molecule type" value="Genomic_DNA"/>
</dbReference>
<evidence type="ECO:0000313" key="1">
    <source>
        <dbReference type="EMBL" id="KAJ8620674.1"/>
    </source>
</evidence>
<accession>A0ACC2KHP8</accession>
<keyword evidence="2" id="KW-1185">Reference proteome</keyword>
<organism evidence="1 2">
    <name type="scientific">Persea americana</name>
    <name type="common">Avocado</name>
    <dbReference type="NCBI Taxonomy" id="3435"/>
    <lineage>
        <taxon>Eukaryota</taxon>
        <taxon>Viridiplantae</taxon>
        <taxon>Streptophyta</taxon>
        <taxon>Embryophyta</taxon>
        <taxon>Tracheophyta</taxon>
        <taxon>Spermatophyta</taxon>
        <taxon>Magnoliopsida</taxon>
        <taxon>Magnoliidae</taxon>
        <taxon>Laurales</taxon>
        <taxon>Lauraceae</taxon>
        <taxon>Persea</taxon>
    </lineage>
</organism>
<dbReference type="Proteomes" id="UP001234297">
    <property type="component" value="Chromosome 9"/>
</dbReference>
<proteinExistence type="predicted"/>
<name>A0ACC2KHP8_PERAE</name>
<reference evidence="1 2" key="1">
    <citation type="journal article" date="2022" name="Hortic Res">
        <title>A haplotype resolved chromosomal level avocado genome allows analysis of novel avocado genes.</title>
        <authorList>
            <person name="Nath O."/>
            <person name="Fletcher S.J."/>
            <person name="Hayward A."/>
            <person name="Shaw L.M."/>
            <person name="Masouleh A.K."/>
            <person name="Furtado A."/>
            <person name="Henry R.J."/>
            <person name="Mitter N."/>
        </authorList>
    </citation>
    <scope>NUCLEOTIDE SEQUENCE [LARGE SCALE GENOMIC DNA]</scope>
    <source>
        <strain evidence="2">cv. Hass</strain>
    </source>
</reference>